<organism evidence="2 3">
    <name type="scientific">Pseudomonas kribbensis</name>
    <dbReference type="NCBI Taxonomy" id="1628086"/>
    <lineage>
        <taxon>Bacteria</taxon>
        <taxon>Pseudomonadati</taxon>
        <taxon>Pseudomonadota</taxon>
        <taxon>Gammaproteobacteria</taxon>
        <taxon>Pseudomonadales</taxon>
        <taxon>Pseudomonadaceae</taxon>
        <taxon>Pseudomonas</taxon>
    </lineage>
</organism>
<evidence type="ECO:0000259" key="1">
    <source>
        <dbReference type="Pfam" id="PF06114"/>
    </source>
</evidence>
<dbReference type="RefSeq" id="WP_134825446.1">
    <property type="nucleotide sequence ID" value="NZ_SPDQ01000003.1"/>
</dbReference>
<proteinExistence type="predicted"/>
<protein>
    <submittedName>
        <fullName evidence="2">ImmA/IrrE family metallo-endopeptidase</fullName>
    </submittedName>
</protein>
<dbReference type="Proteomes" id="UP000297555">
    <property type="component" value="Unassembled WGS sequence"/>
</dbReference>
<dbReference type="PANTHER" id="PTHR43236">
    <property type="entry name" value="ANTITOXIN HIGA1"/>
    <property type="match status" value="1"/>
</dbReference>
<dbReference type="EMBL" id="SPDQ01000003">
    <property type="protein sequence ID" value="TFH83147.1"/>
    <property type="molecule type" value="Genomic_DNA"/>
</dbReference>
<feature type="domain" description="IrrE N-terminal-like" evidence="1">
    <location>
        <begin position="56"/>
        <end position="177"/>
    </location>
</feature>
<name>A0A4Y8VRW8_9PSED</name>
<dbReference type="Gene3D" id="1.10.10.2910">
    <property type="match status" value="1"/>
</dbReference>
<reference evidence="2 3" key="1">
    <citation type="submission" date="2019-03" db="EMBL/GenBank/DDBJ databases">
        <title>Draft genome sequence of humic substances-degrading Pseudomonas kribbensis CHA-19 from forest soil.</title>
        <authorList>
            <person name="Kim D."/>
        </authorList>
    </citation>
    <scope>NUCLEOTIDE SEQUENCE [LARGE SCALE GENOMIC DNA]</scope>
    <source>
        <strain evidence="2 3">CHA-19</strain>
    </source>
</reference>
<dbReference type="PANTHER" id="PTHR43236:SF2">
    <property type="entry name" value="BLL0069 PROTEIN"/>
    <property type="match status" value="1"/>
</dbReference>
<evidence type="ECO:0000313" key="2">
    <source>
        <dbReference type="EMBL" id="TFH83147.1"/>
    </source>
</evidence>
<dbReference type="OrthoDB" id="9794834at2"/>
<dbReference type="Pfam" id="PF06114">
    <property type="entry name" value="Peptidase_M78"/>
    <property type="match status" value="1"/>
</dbReference>
<dbReference type="AlphaFoldDB" id="A0A4Y8VRW8"/>
<dbReference type="InterPro" id="IPR052345">
    <property type="entry name" value="Rad_response_metalloprotease"/>
</dbReference>
<gene>
    <name evidence="2" type="ORF">E4J90_03190</name>
</gene>
<accession>A0A4Y8VRW8</accession>
<dbReference type="InterPro" id="IPR010359">
    <property type="entry name" value="IrrE_HExxH"/>
</dbReference>
<sequence>MAFIRKSVKPKSAELASSGESLKSDERFTVTQLLNMAKQKGIETSPLDVQGLLSVLGIKLISVPMKDDVSGMLSLADDGQVWIVKVNALHHPNRQRFTIAHEMAHFARHRFQQVEFKDLNFFRNGETNSMEAEANRFASELLMPEIEFRERVKVFSGSIEAIAQYFKVSTLAVRVRAKILGMKGHGLE</sequence>
<comment type="caution">
    <text evidence="2">The sequence shown here is derived from an EMBL/GenBank/DDBJ whole genome shotgun (WGS) entry which is preliminary data.</text>
</comment>
<evidence type="ECO:0000313" key="3">
    <source>
        <dbReference type="Proteomes" id="UP000297555"/>
    </source>
</evidence>